<dbReference type="InterPro" id="IPR050399">
    <property type="entry name" value="HPr"/>
</dbReference>
<evidence type="ECO:0000259" key="6">
    <source>
        <dbReference type="PROSITE" id="PS51350"/>
    </source>
</evidence>
<dbReference type="PROSITE" id="PS51350">
    <property type="entry name" value="PTS_HPR_DOM"/>
    <property type="match status" value="1"/>
</dbReference>
<accession>A0A8J7W6G2</accession>
<dbReference type="PRINTS" id="PR00107">
    <property type="entry name" value="PHOSPHOCPHPR"/>
</dbReference>
<dbReference type="InterPro" id="IPR000032">
    <property type="entry name" value="HPr-like"/>
</dbReference>
<dbReference type="GO" id="GO:0009401">
    <property type="term" value="P:phosphoenolpyruvate-dependent sugar phosphotransferase system"/>
    <property type="evidence" value="ECO:0007669"/>
    <property type="project" value="UniProtKB-KW"/>
</dbReference>
<dbReference type="PROSITE" id="PS00369">
    <property type="entry name" value="PTS_HPR_HIS"/>
    <property type="match status" value="1"/>
</dbReference>
<dbReference type="EMBL" id="JAGSND010000016">
    <property type="protein sequence ID" value="MBR0599795.1"/>
    <property type="molecule type" value="Genomic_DNA"/>
</dbReference>
<dbReference type="PANTHER" id="PTHR33705:SF2">
    <property type="entry name" value="PHOSPHOCARRIER PROTEIN NPR"/>
    <property type="match status" value="1"/>
</dbReference>
<dbReference type="InterPro" id="IPR002114">
    <property type="entry name" value="PTS_HPr_Ser_P_site"/>
</dbReference>
<reference evidence="7" key="2">
    <citation type="submission" date="2021-04" db="EMBL/GenBank/DDBJ databases">
        <authorList>
            <person name="Liu J."/>
        </authorList>
    </citation>
    <scope>NUCLEOTIDE SEQUENCE</scope>
    <source>
        <strain evidence="7">BAD-6</strain>
    </source>
</reference>
<name>A0A8J7W6G2_9FIRM</name>
<comment type="caution">
    <text evidence="7">The sequence shown here is derived from an EMBL/GenBank/DDBJ whole genome shotgun (WGS) entry which is preliminary data.</text>
</comment>
<evidence type="ECO:0000256" key="2">
    <source>
        <dbReference type="ARBA" id="ARBA00004496"/>
    </source>
</evidence>
<evidence type="ECO:0000256" key="1">
    <source>
        <dbReference type="ARBA" id="ARBA00003681"/>
    </source>
</evidence>
<comment type="function">
    <text evidence="1">General (non sugar-specific) component of the phosphoenolpyruvate-dependent sugar phosphotransferase system (sugar PTS). This major carbohydrate active-transport system catalyzes the phosphorylation of incoming sugar substrates concomitantly with their translocation across the cell membrane. The phosphoryl group from phosphoenolpyruvate (PEP) is transferred to the phosphoryl carrier protein HPr by enzyme I. Phospho-HPr then transfers it to the PTS EIIA domain.</text>
</comment>
<dbReference type="CDD" id="cd00367">
    <property type="entry name" value="PTS-HPr_like"/>
    <property type="match status" value="1"/>
</dbReference>
<keyword evidence="5" id="KW-0598">Phosphotransferase system</keyword>
<dbReference type="RefSeq" id="WP_227019922.1">
    <property type="nucleotide sequence ID" value="NZ_JAGSND010000016.1"/>
</dbReference>
<evidence type="ECO:0000256" key="3">
    <source>
        <dbReference type="ARBA" id="ARBA00020422"/>
    </source>
</evidence>
<feature type="domain" description="HPr" evidence="6">
    <location>
        <begin position="1"/>
        <end position="88"/>
    </location>
</feature>
<dbReference type="Gene3D" id="3.30.1340.10">
    <property type="entry name" value="HPr-like"/>
    <property type="match status" value="1"/>
</dbReference>
<dbReference type="PANTHER" id="PTHR33705">
    <property type="entry name" value="PHOSPHOCARRIER PROTEIN HPR"/>
    <property type="match status" value="1"/>
</dbReference>
<evidence type="ECO:0000313" key="8">
    <source>
        <dbReference type="Proteomes" id="UP000675664"/>
    </source>
</evidence>
<evidence type="ECO:0000256" key="5">
    <source>
        <dbReference type="ARBA" id="ARBA00022683"/>
    </source>
</evidence>
<comment type="subcellular location">
    <subcellularLocation>
        <location evidence="2">Cytoplasm</location>
    </subcellularLocation>
</comment>
<dbReference type="InterPro" id="IPR001020">
    <property type="entry name" value="PTS_HPr_His_P_site"/>
</dbReference>
<proteinExistence type="predicted"/>
<dbReference type="InterPro" id="IPR035895">
    <property type="entry name" value="HPr-like_sf"/>
</dbReference>
<dbReference type="PROSITE" id="PS00589">
    <property type="entry name" value="PTS_HPR_SER"/>
    <property type="match status" value="1"/>
</dbReference>
<keyword evidence="4" id="KW-0963">Cytoplasm</keyword>
<dbReference type="AlphaFoldDB" id="A0A8J7W6G2"/>
<organism evidence="7 8">
    <name type="scientific">Sinanaerobacter chloroacetimidivorans</name>
    <dbReference type="NCBI Taxonomy" id="2818044"/>
    <lineage>
        <taxon>Bacteria</taxon>
        <taxon>Bacillati</taxon>
        <taxon>Bacillota</taxon>
        <taxon>Clostridia</taxon>
        <taxon>Peptostreptococcales</taxon>
        <taxon>Anaerovoracaceae</taxon>
        <taxon>Sinanaerobacter</taxon>
    </lineage>
</organism>
<keyword evidence="8" id="KW-1185">Reference proteome</keyword>
<gene>
    <name evidence="7" type="ORF">KCX82_18070</name>
</gene>
<sequence>MISKDIQIINELGLHARPASLFVTTASKFNSNIKVTFEDKQGDAKSILNVLALAVKKGDKITIHVEGQDEAEAANALLELVESGFNEF</sequence>
<reference evidence="7" key="1">
    <citation type="submission" date="2021-04" db="EMBL/GenBank/DDBJ databases">
        <title>Sinoanaerobacter chloroacetimidivorans sp. nov., an obligate anaerobic bacterium isolated from anaerobic sludge.</title>
        <authorList>
            <person name="Bao Y."/>
        </authorList>
    </citation>
    <scope>NUCLEOTIDE SEQUENCE</scope>
    <source>
        <strain evidence="7">BAD-6</strain>
    </source>
</reference>
<evidence type="ECO:0000256" key="4">
    <source>
        <dbReference type="ARBA" id="ARBA00022490"/>
    </source>
</evidence>
<dbReference type="NCBIfam" id="TIGR01003">
    <property type="entry name" value="PTS_HPr_family"/>
    <property type="match status" value="1"/>
</dbReference>
<dbReference type="Proteomes" id="UP000675664">
    <property type="component" value="Unassembled WGS sequence"/>
</dbReference>
<dbReference type="Pfam" id="PF00381">
    <property type="entry name" value="PTS-HPr"/>
    <property type="match status" value="1"/>
</dbReference>
<evidence type="ECO:0000313" key="7">
    <source>
        <dbReference type="EMBL" id="MBR0599795.1"/>
    </source>
</evidence>
<dbReference type="SUPFAM" id="SSF55594">
    <property type="entry name" value="HPr-like"/>
    <property type="match status" value="1"/>
</dbReference>
<dbReference type="GO" id="GO:0005737">
    <property type="term" value="C:cytoplasm"/>
    <property type="evidence" value="ECO:0007669"/>
    <property type="project" value="UniProtKB-SubCell"/>
</dbReference>
<protein>
    <recommendedName>
        <fullName evidence="3">Phosphocarrier protein HPr</fullName>
    </recommendedName>
</protein>